<organism evidence="1 2">
    <name type="scientific">Microbacterium fluvii</name>
    <dbReference type="NCBI Taxonomy" id="415215"/>
    <lineage>
        <taxon>Bacteria</taxon>
        <taxon>Bacillati</taxon>
        <taxon>Actinomycetota</taxon>
        <taxon>Actinomycetes</taxon>
        <taxon>Micrococcales</taxon>
        <taxon>Microbacteriaceae</taxon>
        <taxon>Microbacterium</taxon>
    </lineage>
</organism>
<name>A0ABW2HGP0_9MICO</name>
<reference evidence="2" key="1">
    <citation type="journal article" date="2019" name="Int. J. Syst. Evol. Microbiol.">
        <title>The Global Catalogue of Microorganisms (GCM) 10K type strain sequencing project: providing services to taxonomists for standard genome sequencing and annotation.</title>
        <authorList>
            <consortium name="The Broad Institute Genomics Platform"/>
            <consortium name="The Broad Institute Genome Sequencing Center for Infectious Disease"/>
            <person name="Wu L."/>
            <person name="Ma J."/>
        </authorList>
    </citation>
    <scope>NUCLEOTIDE SEQUENCE [LARGE SCALE GENOMIC DNA]</scope>
    <source>
        <strain evidence="2">CGMCC 1.15772</strain>
    </source>
</reference>
<comment type="caution">
    <text evidence="1">The sequence shown here is derived from an EMBL/GenBank/DDBJ whole genome shotgun (WGS) entry which is preliminary data.</text>
</comment>
<protein>
    <submittedName>
        <fullName evidence="1">Uncharacterized protein</fullName>
    </submittedName>
</protein>
<gene>
    <name evidence="1" type="ORF">ACFQRL_07980</name>
</gene>
<dbReference type="Proteomes" id="UP001596507">
    <property type="component" value="Unassembled WGS sequence"/>
</dbReference>
<evidence type="ECO:0000313" key="2">
    <source>
        <dbReference type="Proteomes" id="UP001596507"/>
    </source>
</evidence>
<accession>A0ABW2HGP0</accession>
<dbReference type="EMBL" id="JBHTBE010000001">
    <property type="protein sequence ID" value="MFC7268891.1"/>
    <property type="molecule type" value="Genomic_DNA"/>
</dbReference>
<keyword evidence="2" id="KW-1185">Reference proteome</keyword>
<dbReference type="RefSeq" id="WP_262873762.1">
    <property type="nucleotide sequence ID" value="NZ_BAABKW010000002.1"/>
</dbReference>
<sequence length="87" mass="9789">MSTLTIRALQSAPELTRNRTVRLAAAGPQLWRVLGPDARVIGHLHRLAHADGTRFRARRFHEGARAFLDLGDFWSADDAVDCLRLTR</sequence>
<evidence type="ECO:0000313" key="1">
    <source>
        <dbReference type="EMBL" id="MFC7268891.1"/>
    </source>
</evidence>
<proteinExistence type="predicted"/>